<evidence type="ECO:0000259" key="1">
    <source>
        <dbReference type="PROSITE" id="PS51819"/>
    </source>
</evidence>
<sequence length="158" mass="16845">MWSPQGVATSSDWIMSRTLRVPIIGNGHYGPCFQRKEPHTMQSKLLLYPVGNLDTALPFFTEALGLPVKFRDGDRYCALDAGALTLALVAGEERLVEQPALAFKVDEGEDIATAVARLVKAGAAVTQPPAQGPHEARAVLHTPEGFALVLSAKLAPAS</sequence>
<organism evidence="2">
    <name type="scientific">Cupriavidus pinatubonensis (strain JMP 134 / LMG 1197)</name>
    <name type="common">Cupriavidus necator (strain JMP 134)</name>
    <dbReference type="NCBI Taxonomy" id="264198"/>
    <lineage>
        <taxon>Bacteria</taxon>
        <taxon>Pseudomonadati</taxon>
        <taxon>Pseudomonadota</taxon>
        <taxon>Betaproteobacteria</taxon>
        <taxon>Burkholderiales</taxon>
        <taxon>Burkholderiaceae</taxon>
        <taxon>Cupriavidus</taxon>
    </lineage>
</organism>
<dbReference type="AlphaFoldDB" id="Q471M7"/>
<name>Q471M7_CUPPJ</name>
<evidence type="ECO:0000313" key="2">
    <source>
        <dbReference type="EMBL" id="AAZ60906.1"/>
    </source>
</evidence>
<dbReference type="eggNOG" id="COG0346">
    <property type="taxonomic scope" value="Bacteria"/>
</dbReference>
<reference evidence="2" key="1">
    <citation type="submission" date="2005-08" db="EMBL/GenBank/DDBJ databases">
        <title>Complete sequence of Chromosome1 of Ralstonia eutropha JMP134.</title>
        <authorList>
            <person name="Copeland A."/>
            <person name="Lucas S."/>
            <person name="Lapidus A."/>
            <person name="Barry K."/>
            <person name="Detter J.C."/>
            <person name="Glavina T."/>
            <person name="Hammon N."/>
            <person name="Israni S."/>
            <person name="Pitluck S."/>
            <person name="Goltsman E."/>
            <person name="Martinez M."/>
            <person name="Schmutz J."/>
            <person name="Larimer F."/>
            <person name="Land M."/>
            <person name="Lykidis A."/>
            <person name="Richardson P."/>
        </authorList>
    </citation>
    <scope>NUCLEOTIDE SEQUENCE</scope>
    <source>
        <strain evidence="2">JMP134</strain>
    </source>
</reference>
<dbReference type="InterPro" id="IPR004360">
    <property type="entry name" value="Glyas_Fos-R_dOase_dom"/>
</dbReference>
<dbReference type="SUPFAM" id="SSF54593">
    <property type="entry name" value="Glyoxalase/Bleomycin resistance protein/Dihydroxybiphenyl dioxygenase"/>
    <property type="match status" value="1"/>
</dbReference>
<keyword evidence="2" id="KW-0560">Oxidoreductase</keyword>
<keyword evidence="2" id="KW-0223">Dioxygenase</keyword>
<gene>
    <name evidence="2" type="ordered locus">Reut_A1540</name>
</gene>
<dbReference type="Pfam" id="PF00903">
    <property type="entry name" value="Glyoxalase"/>
    <property type="match status" value="1"/>
</dbReference>
<feature type="domain" description="VOC" evidence="1">
    <location>
        <begin position="42"/>
        <end position="153"/>
    </location>
</feature>
<dbReference type="PROSITE" id="PS51819">
    <property type="entry name" value="VOC"/>
    <property type="match status" value="1"/>
</dbReference>
<dbReference type="GO" id="GO:0051213">
    <property type="term" value="F:dioxygenase activity"/>
    <property type="evidence" value="ECO:0007669"/>
    <property type="project" value="UniProtKB-KW"/>
</dbReference>
<dbReference type="InterPro" id="IPR029068">
    <property type="entry name" value="Glyas_Bleomycin-R_OHBP_Dase"/>
</dbReference>
<dbReference type="HOGENOM" id="CLU_046006_10_5_4"/>
<dbReference type="Gene3D" id="3.10.180.10">
    <property type="entry name" value="2,3-Dihydroxybiphenyl 1,2-Dioxygenase, domain 1"/>
    <property type="match status" value="1"/>
</dbReference>
<dbReference type="InterPro" id="IPR037523">
    <property type="entry name" value="VOC_core"/>
</dbReference>
<accession>Q471M7</accession>
<protein>
    <submittedName>
        <fullName evidence="2">Glyoxalase/bleomycin resistance protein/dioxygenase</fullName>
    </submittedName>
</protein>
<proteinExistence type="predicted"/>
<dbReference type="KEGG" id="reu:Reut_A1540"/>
<dbReference type="STRING" id="264198.Reut_A1540"/>
<dbReference type="EMBL" id="CP000090">
    <property type="protein sequence ID" value="AAZ60906.1"/>
    <property type="molecule type" value="Genomic_DNA"/>
</dbReference>